<dbReference type="UniPathway" id="UPA00848">
    <property type="reaction ID" value="UER00151"/>
</dbReference>
<dbReference type="Gene3D" id="3.30.1130.10">
    <property type="match status" value="1"/>
</dbReference>
<gene>
    <name evidence="1" type="ORF">LCGC14_1993740</name>
</gene>
<protein>
    <submittedName>
        <fullName evidence="1">Uncharacterized protein</fullName>
    </submittedName>
</protein>
<dbReference type="EMBL" id="LAZR01022531">
    <property type="protein sequence ID" value="KKL81537.1"/>
    <property type="molecule type" value="Genomic_DNA"/>
</dbReference>
<dbReference type="SUPFAM" id="SSF55620">
    <property type="entry name" value="Tetrahydrobiopterin biosynthesis enzymes-like"/>
    <property type="match status" value="1"/>
</dbReference>
<dbReference type="InterPro" id="IPR043133">
    <property type="entry name" value="GTP-CH-I_C/QueF"/>
</dbReference>
<proteinExistence type="predicted"/>
<dbReference type="AlphaFoldDB" id="A0A0F9I2G6"/>
<feature type="non-terminal residue" evidence="1">
    <location>
        <position position="1"/>
    </location>
</feature>
<sequence>SAEHGCMAARGVEEATGCIKTVTASIKGAFIDKVDAREEFYHLVSLGAS</sequence>
<reference evidence="1" key="1">
    <citation type="journal article" date="2015" name="Nature">
        <title>Complex archaea that bridge the gap between prokaryotes and eukaryotes.</title>
        <authorList>
            <person name="Spang A."/>
            <person name="Saw J.H."/>
            <person name="Jorgensen S.L."/>
            <person name="Zaremba-Niedzwiedzka K."/>
            <person name="Martijn J."/>
            <person name="Lind A.E."/>
            <person name="van Eijk R."/>
            <person name="Schleper C."/>
            <person name="Guy L."/>
            <person name="Ettema T.J."/>
        </authorList>
    </citation>
    <scope>NUCLEOTIDE SEQUENCE</scope>
</reference>
<name>A0A0F9I2G6_9ZZZZ</name>
<organism evidence="1">
    <name type="scientific">marine sediment metagenome</name>
    <dbReference type="NCBI Taxonomy" id="412755"/>
    <lineage>
        <taxon>unclassified sequences</taxon>
        <taxon>metagenomes</taxon>
        <taxon>ecological metagenomes</taxon>
    </lineage>
</organism>
<evidence type="ECO:0000313" key="1">
    <source>
        <dbReference type="EMBL" id="KKL81537.1"/>
    </source>
</evidence>
<comment type="caution">
    <text evidence="1">The sequence shown here is derived from an EMBL/GenBank/DDBJ whole genome shotgun (WGS) entry which is preliminary data.</text>
</comment>
<accession>A0A0F9I2G6</accession>